<dbReference type="RefSeq" id="WP_230549960.1">
    <property type="nucleotide sequence ID" value="NZ_JAJISD010000002.1"/>
</dbReference>
<evidence type="ECO:0000259" key="8">
    <source>
        <dbReference type="Pfam" id="PF18158"/>
    </source>
</evidence>
<comment type="caution">
    <text evidence="9">The sequence shown here is derived from an EMBL/GenBank/DDBJ whole genome shotgun (WGS) entry which is preliminary data.</text>
</comment>
<dbReference type="SUPFAM" id="SSF56645">
    <property type="entry name" value="Acyl-CoA dehydrogenase NM domain-like"/>
    <property type="match status" value="1"/>
</dbReference>
<proteinExistence type="inferred from homology"/>
<dbReference type="SUPFAM" id="SSF47203">
    <property type="entry name" value="Acyl-CoA dehydrogenase C-terminal domain-like"/>
    <property type="match status" value="1"/>
</dbReference>
<evidence type="ECO:0000259" key="7">
    <source>
        <dbReference type="Pfam" id="PF02770"/>
    </source>
</evidence>
<evidence type="ECO:0000256" key="2">
    <source>
        <dbReference type="ARBA" id="ARBA00009347"/>
    </source>
</evidence>
<dbReference type="InterPro" id="IPR006091">
    <property type="entry name" value="Acyl-CoA_Oxase/DH_mid-dom"/>
</dbReference>
<feature type="domain" description="Acyl-CoA dehydrogenase/oxidase C-terminal" evidence="6">
    <location>
        <begin position="309"/>
        <end position="463"/>
    </location>
</feature>
<comment type="cofactor">
    <cofactor evidence="1 5">
        <name>FAD</name>
        <dbReference type="ChEBI" id="CHEBI:57692"/>
    </cofactor>
</comment>
<feature type="domain" description="Acyl-CoA oxidase/dehydrogenase middle" evidence="7">
    <location>
        <begin position="201"/>
        <end position="298"/>
    </location>
</feature>
<dbReference type="InterPro" id="IPR052904">
    <property type="entry name" value="Acyl-CoA_dehydrogenase-like"/>
</dbReference>
<keyword evidence="4 5" id="KW-0274">FAD</keyword>
<evidence type="ECO:0000256" key="1">
    <source>
        <dbReference type="ARBA" id="ARBA00001974"/>
    </source>
</evidence>
<name>A0ABS8KRN7_9HYPH</name>
<evidence type="ECO:0000313" key="10">
    <source>
        <dbReference type="Proteomes" id="UP001198862"/>
    </source>
</evidence>
<dbReference type="Proteomes" id="UP001198862">
    <property type="component" value="Unassembled WGS sequence"/>
</dbReference>
<comment type="similarity">
    <text evidence="2 5">Belongs to the acyl-CoA dehydrogenase family.</text>
</comment>
<keyword evidence="10" id="KW-1185">Reference proteome</keyword>
<feature type="domain" description="Adaptive response protein AidB N-terminal" evidence="8">
    <location>
        <begin position="32"/>
        <end position="194"/>
    </location>
</feature>
<dbReference type="InterPro" id="IPR041504">
    <property type="entry name" value="AidB_N"/>
</dbReference>
<sequence>MNDLSPIAPLLTVPASLAGRSAVAQRSEHIAPDCSGLNFFEIDRSFRDLLGLYMEAPLLAHLTGPLTELGELAGGRLNRLADLADKHPPVLHPRDRYGRDEEWIEVHPAYDEIRRIAFERFGMHAMTHRPGVLGWHDRMPIIAKQAFFYLFSQAEFGVLCPVNLTDCTSDLLERYGSEELRARYLDRMLTQDMDRLLFGAQFMTEKIGGSDAGAAELTAVRDGDHWRLYGEKWFCSNADGDVAVLLARPEGARPGSRGLGLFLMPKTLPDGSRNDYRIVRLKDKLGSKSMPSGEIVFNGAVAYLLGDIDRGMKQMLEMVNPSRVSHLTRAAGMMRRCLNESMQVARHRNAFGRRVIDHPLMRRQLVKMMVKTEQALSALMLTTAMMGRIDDPVAAKVVRILTPIGKYRASRDNIAVATAAMEARGGNGYIEDWPNARLVRDAHLGVIWDGTSSVNALDVIQRAVGKERAHVQLGEALGERLADTRGLPGQFRTRIETTLSQAVRFAEEVADTPSKERFSRVAASALYHVTTAVLMAHEGAQLAAAGGDARRMLMARFVLEHRLSDRPKLAADGGDWEEAAISALLEETPVSLDQASSLLTA</sequence>
<dbReference type="Pfam" id="PF02770">
    <property type="entry name" value="Acyl-CoA_dh_M"/>
    <property type="match status" value="1"/>
</dbReference>
<keyword evidence="5" id="KW-0560">Oxidoreductase</keyword>
<keyword evidence="3 5" id="KW-0285">Flavoprotein</keyword>
<dbReference type="InterPro" id="IPR009075">
    <property type="entry name" value="AcylCo_DH/oxidase_C"/>
</dbReference>
<dbReference type="Pfam" id="PF00441">
    <property type="entry name" value="Acyl-CoA_dh_1"/>
    <property type="match status" value="1"/>
</dbReference>
<evidence type="ECO:0000313" key="9">
    <source>
        <dbReference type="EMBL" id="MCC8428753.1"/>
    </source>
</evidence>
<dbReference type="PANTHER" id="PTHR42707">
    <property type="entry name" value="ACYL-COA DEHYDROGENASE"/>
    <property type="match status" value="1"/>
</dbReference>
<dbReference type="PANTHER" id="PTHR42707:SF2">
    <property type="entry name" value="ACD11 DEHYDROGENASE"/>
    <property type="match status" value="1"/>
</dbReference>
<gene>
    <name evidence="9" type="ORF">LJ725_07250</name>
</gene>
<evidence type="ECO:0000256" key="5">
    <source>
        <dbReference type="RuleBase" id="RU362125"/>
    </source>
</evidence>
<evidence type="ECO:0000256" key="3">
    <source>
        <dbReference type="ARBA" id="ARBA00022630"/>
    </source>
</evidence>
<evidence type="ECO:0000256" key="4">
    <source>
        <dbReference type="ARBA" id="ARBA00022827"/>
    </source>
</evidence>
<reference evidence="9 10" key="1">
    <citation type="submission" date="2021-11" db="EMBL/GenBank/DDBJ databases">
        <authorList>
            <person name="Lee D.-H."/>
            <person name="Kim S.-B."/>
        </authorList>
    </citation>
    <scope>NUCLEOTIDE SEQUENCE [LARGE SCALE GENOMIC DNA]</scope>
    <source>
        <strain evidence="9 10">KCTC 52223</strain>
    </source>
</reference>
<dbReference type="Gene3D" id="6.10.250.600">
    <property type="match status" value="1"/>
</dbReference>
<organism evidence="9 10">
    <name type="scientific">Reyranella aquatilis</name>
    <dbReference type="NCBI Taxonomy" id="2035356"/>
    <lineage>
        <taxon>Bacteria</taxon>
        <taxon>Pseudomonadati</taxon>
        <taxon>Pseudomonadota</taxon>
        <taxon>Alphaproteobacteria</taxon>
        <taxon>Hyphomicrobiales</taxon>
        <taxon>Reyranellaceae</taxon>
        <taxon>Reyranella</taxon>
    </lineage>
</organism>
<dbReference type="EMBL" id="JAJISD010000002">
    <property type="protein sequence ID" value="MCC8428753.1"/>
    <property type="molecule type" value="Genomic_DNA"/>
</dbReference>
<dbReference type="Gene3D" id="1.20.140.10">
    <property type="entry name" value="Butyryl-CoA Dehydrogenase, subunit A, domain 3"/>
    <property type="match status" value="1"/>
</dbReference>
<accession>A0ABS8KRN7</accession>
<dbReference type="Pfam" id="PF18158">
    <property type="entry name" value="AidB_N"/>
    <property type="match status" value="1"/>
</dbReference>
<dbReference type="PROSITE" id="PS00073">
    <property type="entry name" value="ACYL_COA_DH_2"/>
    <property type="match status" value="1"/>
</dbReference>
<dbReference type="InterPro" id="IPR009100">
    <property type="entry name" value="AcylCoA_DH/oxidase_NM_dom_sf"/>
</dbReference>
<protein>
    <submittedName>
        <fullName evidence="9">Acyl-CoA dehydrogenase family protein</fullName>
    </submittedName>
</protein>
<dbReference type="InterPro" id="IPR036250">
    <property type="entry name" value="AcylCo_DH-like_C"/>
</dbReference>
<evidence type="ECO:0000259" key="6">
    <source>
        <dbReference type="Pfam" id="PF00441"/>
    </source>
</evidence>
<dbReference type="Gene3D" id="2.40.110.20">
    <property type="match status" value="1"/>
</dbReference>
<dbReference type="InterPro" id="IPR006089">
    <property type="entry name" value="Acyl-CoA_DH_CS"/>
</dbReference>